<reference evidence="1 2" key="1">
    <citation type="journal article" date="2015" name="Genome Announc.">
        <title>Draft Genome Sequences of Marine Isolates of Thalassomonas viridans and Thalassomonas actiniarum.</title>
        <authorList>
            <person name="Olonade I."/>
            <person name="van Zyl L.J."/>
            <person name="Trindade M."/>
        </authorList>
    </citation>
    <scope>NUCLEOTIDE SEQUENCE [LARGE SCALE GENOMIC DNA]</scope>
    <source>
        <strain evidence="1 2">XOM25</strain>
    </source>
</reference>
<accession>A0AAF0C8C5</accession>
<organism evidence="1 2">
    <name type="scientific">Thalassomonas viridans</name>
    <dbReference type="NCBI Taxonomy" id="137584"/>
    <lineage>
        <taxon>Bacteria</taxon>
        <taxon>Pseudomonadati</taxon>
        <taxon>Pseudomonadota</taxon>
        <taxon>Gammaproteobacteria</taxon>
        <taxon>Alteromonadales</taxon>
        <taxon>Colwelliaceae</taxon>
        <taxon>Thalassomonas</taxon>
    </lineage>
</organism>
<dbReference type="Proteomes" id="UP000032352">
    <property type="component" value="Chromosome"/>
</dbReference>
<dbReference type="RefSeq" id="WP_152647216.1">
    <property type="nucleotide sequence ID" value="NZ_CP059733.1"/>
</dbReference>
<gene>
    <name evidence="1" type="ORF">SG34_004985</name>
</gene>
<evidence type="ECO:0000313" key="2">
    <source>
        <dbReference type="Proteomes" id="UP000032352"/>
    </source>
</evidence>
<proteinExistence type="predicted"/>
<evidence type="ECO:0000313" key="1">
    <source>
        <dbReference type="EMBL" id="WDE06282.1"/>
    </source>
</evidence>
<protein>
    <submittedName>
        <fullName evidence="1">Uncharacterized protein</fullName>
    </submittedName>
</protein>
<dbReference type="EMBL" id="CP059733">
    <property type="protein sequence ID" value="WDE06282.1"/>
    <property type="molecule type" value="Genomic_DNA"/>
</dbReference>
<sequence length="122" mass="13482">MAHKKMLSRKALASSVVDSHVGLTTSYTESRPKLQNLVAQEQGKFVRVTNRNQSNFIAVQEDALVEVIEGCLDKAFLSDVNPMFINILNNPVDISACVIDNTRIAEITEAKLKAVNLPLKEN</sequence>
<dbReference type="AlphaFoldDB" id="A0AAF0C8C5"/>
<reference evidence="1 2" key="2">
    <citation type="journal article" date="2022" name="Mar. Drugs">
        <title>Bioassay-Guided Fractionation Leads to the Detection of Cholic Acid Generated by the Rare Thalassomonas sp.</title>
        <authorList>
            <person name="Pheiffer F."/>
            <person name="Schneider Y.K."/>
            <person name="Hansen E.H."/>
            <person name="Andersen J.H."/>
            <person name="Isaksson J."/>
            <person name="Busche T."/>
            <person name="R C."/>
            <person name="Kalinowski J."/>
            <person name="Zyl L.V."/>
            <person name="Trindade M."/>
        </authorList>
    </citation>
    <scope>NUCLEOTIDE SEQUENCE [LARGE SCALE GENOMIC DNA]</scope>
    <source>
        <strain evidence="1 2">XOM25</strain>
    </source>
</reference>
<dbReference type="KEGG" id="tvd:SG34_004985"/>
<name>A0AAF0C8C5_9GAMM</name>
<keyword evidence="2" id="KW-1185">Reference proteome</keyword>